<dbReference type="Pfam" id="PF00583">
    <property type="entry name" value="Acetyltransf_1"/>
    <property type="match status" value="1"/>
</dbReference>
<dbReference type="PANTHER" id="PTHR43441">
    <property type="entry name" value="RIBOSOMAL-PROTEIN-SERINE ACETYLTRANSFERASE"/>
    <property type="match status" value="1"/>
</dbReference>
<keyword evidence="2" id="KW-0808">Transferase</keyword>
<keyword evidence="3" id="KW-1185">Reference proteome</keyword>
<name>A0A4R3LC46_9BACL</name>
<dbReference type="InterPro" id="IPR016181">
    <property type="entry name" value="Acyl_CoA_acyltransferase"/>
</dbReference>
<dbReference type="Gene3D" id="3.40.630.30">
    <property type="match status" value="1"/>
</dbReference>
<dbReference type="SUPFAM" id="SSF55729">
    <property type="entry name" value="Acyl-CoA N-acyltransferases (Nat)"/>
    <property type="match status" value="1"/>
</dbReference>
<accession>A0A4R3LC46</accession>
<organism evidence="2 3">
    <name type="scientific">Hazenella coriacea</name>
    <dbReference type="NCBI Taxonomy" id="1179467"/>
    <lineage>
        <taxon>Bacteria</taxon>
        <taxon>Bacillati</taxon>
        <taxon>Bacillota</taxon>
        <taxon>Bacilli</taxon>
        <taxon>Bacillales</taxon>
        <taxon>Thermoactinomycetaceae</taxon>
        <taxon>Hazenella</taxon>
    </lineage>
</organism>
<dbReference type="GO" id="GO:1990189">
    <property type="term" value="F:protein N-terminal-serine acetyltransferase activity"/>
    <property type="evidence" value="ECO:0007669"/>
    <property type="project" value="TreeGrafter"/>
</dbReference>
<dbReference type="Proteomes" id="UP000294937">
    <property type="component" value="Unassembled WGS sequence"/>
</dbReference>
<gene>
    <name evidence="2" type="ORF">EDD58_101472</name>
</gene>
<evidence type="ECO:0000313" key="2">
    <source>
        <dbReference type="EMBL" id="TCS96830.1"/>
    </source>
</evidence>
<evidence type="ECO:0000313" key="3">
    <source>
        <dbReference type="Proteomes" id="UP000294937"/>
    </source>
</evidence>
<dbReference type="PANTHER" id="PTHR43441:SF2">
    <property type="entry name" value="FAMILY ACETYLTRANSFERASE, PUTATIVE (AFU_ORTHOLOGUE AFUA_7G00850)-RELATED"/>
    <property type="match status" value="1"/>
</dbReference>
<sequence length="179" mass="20947">MSLKFVSFQPNHLDELISFLTTERWEFHGQPIVSQQMVVNAFERGFYTGIDTKSFLIREGDQTVGFMRLFDLEDPIALFDLRISSDFRGKGFGKQAVNWLTTYLFQTCMNLIRVEAHTRVDNHPMRRTLASCKYVMEGYHRQAWRQANQLYDSVSYATLRSDWESGNVTPIPIEEFIRS</sequence>
<dbReference type="CDD" id="cd04301">
    <property type="entry name" value="NAT_SF"/>
    <property type="match status" value="1"/>
</dbReference>
<dbReference type="RefSeq" id="WP_165875757.1">
    <property type="nucleotide sequence ID" value="NZ_SMAG01000001.1"/>
</dbReference>
<dbReference type="GO" id="GO:0005737">
    <property type="term" value="C:cytoplasm"/>
    <property type="evidence" value="ECO:0007669"/>
    <property type="project" value="TreeGrafter"/>
</dbReference>
<evidence type="ECO:0000259" key="1">
    <source>
        <dbReference type="PROSITE" id="PS51186"/>
    </source>
</evidence>
<protein>
    <submittedName>
        <fullName evidence="2">RimJ/RimL family protein N-acetyltransferase</fullName>
    </submittedName>
</protein>
<proteinExistence type="predicted"/>
<dbReference type="GO" id="GO:0008999">
    <property type="term" value="F:protein-N-terminal-alanine acetyltransferase activity"/>
    <property type="evidence" value="ECO:0007669"/>
    <property type="project" value="TreeGrafter"/>
</dbReference>
<dbReference type="PROSITE" id="PS51186">
    <property type="entry name" value="GNAT"/>
    <property type="match status" value="1"/>
</dbReference>
<dbReference type="EMBL" id="SMAG01000001">
    <property type="protein sequence ID" value="TCS96830.1"/>
    <property type="molecule type" value="Genomic_DNA"/>
</dbReference>
<dbReference type="InterPro" id="IPR051908">
    <property type="entry name" value="Ribosomal_N-acetyltransferase"/>
</dbReference>
<reference evidence="2 3" key="1">
    <citation type="submission" date="2019-03" db="EMBL/GenBank/DDBJ databases">
        <title>Genomic Encyclopedia of Type Strains, Phase IV (KMG-IV): sequencing the most valuable type-strain genomes for metagenomic binning, comparative biology and taxonomic classification.</title>
        <authorList>
            <person name="Goeker M."/>
        </authorList>
    </citation>
    <scope>NUCLEOTIDE SEQUENCE [LARGE SCALE GENOMIC DNA]</scope>
    <source>
        <strain evidence="2 3">DSM 45707</strain>
    </source>
</reference>
<dbReference type="InterPro" id="IPR000182">
    <property type="entry name" value="GNAT_dom"/>
</dbReference>
<dbReference type="AlphaFoldDB" id="A0A4R3LC46"/>
<comment type="caution">
    <text evidence="2">The sequence shown here is derived from an EMBL/GenBank/DDBJ whole genome shotgun (WGS) entry which is preliminary data.</text>
</comment>
<feature type="domain" description="N-acetyltransferase" evidence="1">
    <location>
        <begin position="3"/>
        <end position="161"/>
    </location>
</feature>